<reference evidence="2 3" key="1">
    <citation type="submission" date="2014-07" db="EMBL/GenBank/DDBJ databases">
        <title>Draft Genome Sequence of Gephyronic Acid Producer, Cystobacter violaceus Strain Cb vi76.</title>
        <authorList>
            <person name="Stevens D.C."/>
            <person name="Young J."/>
            <person name="Carmichael R."/>
            <person name="Tan J."/>
            <person name="Taylor R.E."/>
        </authorList>
    </citation>
    <scope>NUCLEOTIDE SEQUENCE [LARGE SCALE GENOMIC DNA]</scope>
    <source>
        <strain evidence="2 3">Cb vi76</strain>
    </source>
</reference>
<protein>
    <submittedName>
        <fullName evidence="2">Uncharacterized protein</fullName>
    </submittedName>
</protein>
<gene>
    <name evidence="2" type="ORF">Q664_02405</name>
</gene>
<proteinExistence type="predicted"/>
<accession>A0A084T1B6</accession>
<sequence>MRPALLALTLALVSSSSWAEVAPEIAEAQRAQMEKLRAEVAGQIQLQAYDLLDELVYGWTRQPVFELETPVVLADVTVPVGFGSGLAALIENHFAELVVKNPRTRLTLAHCPQCTAVVVHSGAKGTIVSRGVDQPEALATAGALSGARHAIFLDFEAEGSALVLRARITSLEPALPIIHAKTLTTSTSSPALLRSGDQLKSAAEARKEYLDALQGRGPVSVPVRVAVRSYAQSPTAGPIAAMPFIWLQAGAEVALTQARAWTGTFSVGVTWMPQLHTGFMGQARISRLLTGSVASLTQPDLYVFLGGSVISIHGQGARVFRSEVLNLEDVLSDIPSLLVEPHATFAAFPIGLELRVGNRIAASVFLESAPALDNAPSIGTHLNLLNILKFHTVGAEVSFAF</sequence>
<dbReference type="Proteomes" id="UP000028547">
    <property type="component" value="Unassembled WGS sequence"/>
</dbReference>
<feature type="signal peptide" evidence="1">
    <location>
        <begin position="1"/>
        <end position="19"/>
    </location>
</feature>
<name>A0A084T1B6_9BACT</name>
<feature type="chain" id="PRO_5001782245" evidence="1">
    <location>
        <begin position="20"/>
        <end position="401"/>
    </location>
</feature>
<evidence type="ECO:0000313" key="2">
    <source>
        <dbReference type="EMBL" id="KFA94501.1"/>
    </source>
</evidence>
<keyword evidence="1" id="KW-0732">Signal</keyword>
<comment type="caution">
    <text evidence="2">The sequence shown here is derived from an EMBL/GenBank/DDBJ whole genome shotgun (WGS) entry which is preliminary data.</text>
</comment>
<evidence type="ECO:0000313" key="3">
    <source>
        <dbReference type="Proteomes" id="UP000028547"/>
    </source>
</evidence>
<evidence type="ECO:0000256" key="1">
    <source>
        <dbReference type="SAM" id="SignalP"/>
    </source>
</evidence>
<dbReference type="RefSeq" id="WP_043389446.1">
    <property type="nucleotide sequence ID" value="NZ_JPMI01000010.1"/>
</dbReference>
<dbReference type="EMBL" id="JPMI01000010">
    <property type="protein sequence ID" value="KFA94501.1"/>
    <property type="molecule type" value="Genomic_DNA"/>
</dbReference>
<dbReference type="AlphaFoldDB" id="A0A084T1B6"/>
<organism evidence="2 3">
    <name type="scientific">Archangium violaceum Cb vi76</name>
    <dbReference type="NCBI Taxonomy" id="1406225"/>
    <lineage>
        <taxon>Bacteria</taxon>
        <taxon>Pseudomonadati</taxon>
        <taxon>Myxococcota</taxon>
        <taxon>Myxococcia</taxon>
        <taxon>Myxococcales</taxon>
        <taxon>Cystobacterineae</taxon>
        <taxon>Archangiaceae</taxon>
        <taxon>Archangium</taxon>
    </lineage>
</organism>